<evidence type="ECO:0000313" key="2">
    <source>
        <dbReference type="Proteomes" id="UP000265768"/>
    </source>
</evidence>
<keyword evidence="2" id="KW-1185">Reference proteome</keyword>
<dbReference type="AlphaFoldDB" id="A0A3A4AAR5"/>
<dbReference type="Proteomes" id="UP000265768">
    <property type="component" value="Unassembled WGS sequence"/>
</dbReference>
<evidence type="ECO:0000313" key="1">
    <source>
        <dbReference type="EMBL" id="RJL23927.1"/>
    </source>
</evidence>
<evidence type="ECO:0008006" key="3">
    <source>
        <dbReference type="Google" id="ProtNLM"/>
    </source>
</evidence>
<dbReference type="Gene3D" id="1.10.287.1080">
    <property type="entry name" value="MazG-like"/>
    <property type="match status" value="1"/>
</dbReference>
<protein>
    <recommendedName>
        <fullName evidence="3">Pyrophosphatase</fullName>
    </recommendedName>
</protein>
<dbReference type="EMBL" id="QZEY01000017">
    <property type="protein sequence ID" value="RJL23927.1"/>
    <property type="molecule type" value="Genomic_DNA"/>
</dbReference>
<dbReference type="OrthoDB" id="3694202at2"/>
<dbReference type="PANTHER" id="PTHR42702:SF1">
    <property type="entry name" value="REGULATORY PROTEIN FOR BETA-LACTAMASE"/>
    <property type="match status" value="1"/>
</dbReference>
<sequence>MDVRTAQKLVMENKHAKGFNVTDVPLEVCLLQGEIAEFFTAWRTSEGDAAEELADVALYVLGLAGILNIDLAEQMEQKISKNAARVYERGANGVMYKTTPEQTSAEH</sequence>
<comment type="caution">
    <text evidence="1">The sequence shown here is derived from an EMBL/GenBank/DDBJ whole genome shotgun (WGS) entry which is preliminary data.</text>
</comment>
<organism evidence="1 2">
    <name type="scientific">Bailinhaonella thermotolerans</name>
    <dbReference type="NCBI Taxonomy" id="1070861"/>
    <lineage>
        <taxon>Bacteria</taxon>
        <taxon>Bacillati</taxon>
        <taxon>Actinomycetota</taxon>
        <taxon>Actinomycetes</taxon>
        <taxon>Streptosporangiales</taxon>
        <taxon>Streptosporangiaceae</taxon>
        <taxon>Bailinhaonella</taxon>
    </lineage>
</organism>
<dbReference type="GO" id="GO:0047429">
    <property type="term" value="F:nucleoside triphosphate diphosphatase activity"/>
    <property type="evidence" value="ECO:0007669"/>
    <property type="project" value="InterPro"/>
</dbReference>
<gene>
    <name evidence="1" type="ORF">D5H75_31305</name>
</gene>
<dbReference type="SUPFAM" id="SSF101386">
    <property type="entry name" value="all-alpha NTP pyrophosphatases"/>
    <property type="match status" value="1"/>
</dbReference>
<dbReference type="GO" id="GO:0009143">
    <property type="term" value="P:nucleoside triphosphate catabolic process"/>
    <property type="evidence" value="ECO:0007669"/>
    <property type="project" value="InterPro"/>
</dbReference>
<dbReference type="PANTHER" id="PTHR42702">
    <property type="entry name" value="NUCLEOTIDE PYROPHOSPHOHYDROLASE"/>
    <property type="match status" value="1"/>
</dbReference>
<name>A0A3A4AAR5_9ACTN</name>
<proteinExistence type="predicted"/>
<accession>A0A3A4AAR5</accession>
<reference evidence="1 2" key="1">
    <citation type="submission" date="2018-09" db="EMBL/GenBank/DDBJ databases">
        <title>YIM 75507 draft genome.</title>
        <authorList>
            <person name="Tang S."/>
            <person name="Feng Y."/>
        </authorList>
    </citation>
    <scope>NUCLEOTIDE SEQUENCE [LARGE SCALE GENOMIC DNA]</scope>
    <source>
        <strain evidence="1 2">YIM 75507</strain>
    </source>
</reference>